<evidence type="ECO:0000313" key="4">
    <source>
        <dbReference type="Proteomes" id="UP000667802"/>
    </source>
</evidence>
<comment type="caution">
    <text evidence="3">The sequence shown here is derived from an EMBL/GenBank/DDBJ whole genome shotgun (WGS) entry which is preliminary data.</text>
</comment>
<dbReference type="Proteomes" id="UP000667802">
    <property type="component" value="Unassembled WGS sequence"/>
</dbReference>
<keyword evidence="2" id="KW-0472">Membrane</keyword>
<evidence type="ECO:0000256" key="2">
    <source>
        <dbReference type="SAM" id="Phobius"/>
    </source>
</evidence>
<feature type="transmembrane region" description="Helical" evidence="2">
    <location>
        <begin position="58"/>
        <end position="79"/>
    </location>
</feature>
<proteinExistence type="predicted"/>
<dbReference type="EMBL" id="JAALHA020000008">
    <property type="protein sequence ID" value="MDR9896340.1"/>
    <property type="molecule type" value="Genomic_DNA"/>
</dbReference>
<gene>
    <name evidence="3" type="ORF">G7B40_017505</name>
</gene>
<keyword evidence="2" id="KW-0812">Transmembrane</keyword>
<name>A0AAP5IC44_9CYAN</name>
<reference evidence="4" key="1">
    <citation type="journal article" date="2021" name="Science">
        <title>Hunting the eagle killer: A cyanobacterial neurotoxin causes vacuolar myelinopathy.</title>
        <authorList>
            <person name="Breinlinger S."/>
            <person name="Phillips T.J."/>
            <person name="Haram B.N."/>
            <person name="Mares J."/>
            <person name="Martinez Yerena J.A."/>
            <person name="Hrouzek P."/>
            <person name="Sobotka R."/>
            <person name="Henderson W.M."/>
            <person name="Schmieder P."/>
            <person name="Williams S.M."/>
            <person name="Lauderdale J.D."/>
            <person name="Wilde H.D."/>
            <person name="Gerrin W."/>
            <person name="Kust A."/>
            <person name="Washington J.W."/>
            <person name="Wagner C."/>
            <person name="Geier B."/>
            <person name="Liebeke M."/>
            <person name="Enke H."/>
            <person name="Niedermeyer T.H.J."/>
            <person name="Wilde S.B."/>
        </authorList>
    </citation>
    <scope>NUCLEOTIDE SEQUENCE [LARGE SCALE GENOMIC DNA]</scope>
    <source>
        <strain evidence="4">Thurmond2011</strain>
    </source>
</reference>
<evidence type="ECO:0000313" key="3">
    <source>
        <dbReference type="EMBL" id="MDR9896340.1"/>
    </source>
</evidence>
<evidence type="ECO:0000256" key="1">
    <source>
        <dbReference type="SAM" id="MobiDB-lite"/>
    </source>
</evidence>
<keyword evidence="2" id="KW-1133">Transmembrane helix</keyword>
<sequence>MINPARKSYRHHQVNSNTNKRVRRKVKKEQLISSPLENDDKDLTPHQRRRGLDSMVSIVLLLCSGSLIAMFGWLSMLFICNPDQLSWLNRILPEWAKISLSHGEISQTIPQIESYLRDHGKIAGEIVSLDGESKKSFLLPVLQERENCQLNCKYIVEMRVYQQSINSKLKSESELSYDLATQLPISGPEESFVLAPLGDTTDDNQDPLPLTKVGRFEGGTPSPGLWFYLQGQRQQGTNAIAYGHILHYNPQQTNLRLMLSWTSPKGQLPEWQSITGKAKQLVVNQTIGLEPRLHIYQVKPVNPIQLEEISLTPPALKDSAYQNALLIARSGLWTPAFNWLEFMKTQRQQPFPATAQAQIDLIHLHSQLTKIQADKSWASPSQQVLANLIDGRWEKALQVFEASPDNAQEITTLLKADTGRLWNRVEAALKVKPNRSEVKAWGALILAAKFGQERANSWIKNQEGALSREQGSRGVDIYGR</sequence>
<accession>A0AAP5IC44</accession>
<organism evidence="3 4">
    <name type="scientific">Aetokthonos hydrillicola Thurmond2011</name>
    <dbReference type="NCBI Taxonomy" id="2712845"/>
    <lineage>
        <taxon>Bacteria</taxon>
        <taxon>Bacillati</taxon>
        <taxon>Cyanobacteriota</taxon>
        <taxon>Cyanophyceae</taxon>
        <taxon>Nostocales</taxon>
        <taxon>Hapalosiphonaceae</taxon>
        <taxon>Aetokthonos</taxon>
    </lineage>
</organism>
<feature type="region of interest" description="Disordered" evidence="1">
    <location>
        <begin position="1"/>
        <end position="47"/>
    </location>
</feature>
<protein>
    <submittedName>
        <fullName evidence="3">Uncharacterized protein</fullName>
    </submittedName>
</protein>
<dbReference type="RefSeq" id="WP_208348746.1">
    <property type="nucleotide sequence ID" value="NZ_JAALHA020000008.1"/>
</dbReference>
<keyword evidence="4" id="KW-1185">Reference proteome</keyword>
<dbReference type="AlphaFoldDB" id="A0AAP5IC44"/>